<dbReference type="AlphaFoldDB" id="A0A6A0A5T6"/>
<gene>
    <name evidence="9" type="ORF">HaLaN_26250</name>
</gene>
<dbReference type="GO" id="GO:0012505">
    <property type="term" value="C:endomembrane system"/>
    <property type="evidence" value="ECO:0007669"/>
    <property type="project" value="UniProtKB-SubCell"/>
</dbReference>
<accession>A0A6A0A5T6</accession>
<sequence length="192" mass="20658">MCDNPREGGQVVVQMSTSNAIPILRYACSSRVVPLPTARLNARRVAKMVKSPFIAAVSKQIMDFSNKSNLYVQQVPELAGTSFQECAFRFSDTIVLGCIHEDGSCVLNTSPDYTVQAEDQLVLLRPTTVASDQFHPLPTALEVEDQGPWFTRFQSRLGPAKPSSLSSSASHTSGQAQSKAGGNSPPPSPSSM</sequence>
<keyword evidence="3" id="KW-0812">Transmembrane</keyword>
<dbReference type="PANTHER" id="PTHR31563">
    <property type="entry name" value="ION CHANNEL POLLUX-RELATED"/>
    <property type="match status" value="1"/>
</dbReference>
<evidence type="ECO:0000256" key="4">
    <source>
        <dbReference type="ARBA" id="ARBA00022989"/>
    </source>
</evidence>
<evidence type="ECO:0000256" key="1">
    <source>
        <dbReference type="ARBA" id="ARBA00004127"/>
    </source>
</evidence>
<keyword evidence="10" id="KW-1185">Reference proteome</keyword>
<comment type="subcellular location">
    <subcellularLocation>
        <location evidence="1">Endomembrane system</location>
        <topology evidence="1">Multi-pass membrane protein</topology>
    </subcellularLocation>
</comment>
<evidence type="ECO:0000256" key="2">
    <source>
        <dbReference type="ARBA" id="ARBA00022448"/>
    </source>
</evidence>
<evidence type="ECO:0000256" key="5">
    <source>
        <dbReference type="ARBA" id="ARBA00023065"/>
    </source>
</evidence>
<dbReference type="PANTHER" id="PTHR31563:SF10">
    <property type="entry name" value="ION CHANNEL POLLUX-RELATED"/>
    <property type="match status" value="1"/>
</dbReference>
<organism evidence="9 10">
    <name type="scientific">Haematococcus lacustris</name>
    <name type="common">Green alga</name>
    <name type="synonym">Haematococcus pluvialis</name>
    <dbReference type="NCBI Taxonomy" id="44745"/>
    <lineage>
        <taxon>Eukaryota</taxon>
        <taxon>Viridiplantae</taxon>
        <taxon>Chlorophyta</taxon>
        <taxon>core chlorophytes</taxon>
        <taxon>Chlorophyceae</taxon>
        <taxon>CS clade</taxon>
        <taxon>Chlamydomonadales</taxon>
        <taxon>Haematococcaceae</taxon>
        <taxon>Haematococcus</taxon>
    </lineage>
</organism>
<feature type="region of interest" description="Disordered" evidence="7">
    <location>
        <begin position="152"/>
        <end position="192"/>
    </location>
</feature>
<dbReference type="Proteomes" id="UP000485058">
    <property type="component" value="Unassembled WGS sequence"/>
</dbReference>
<protein>
    <recommendedName>
        <fullName evidence="8">CASTOR/POLLUX/SYM8 ion channel conserved domain-containing protein</fullName>
    </recommendedName>
</protein>
<reference evidence="9 10" key="1">
    <citation type="submission" date="2020-02" db="EMBL/GenBank/DDBJ databases">
        <title>Draft genome sequence of Haematococcus lacustris strain NIES-144.</title>
        <authorList>
            <person name="Morimoto D."/>
            <person name="Nakagawa S."/>
            <person name="Yoshida T."/>
            <person name="Sawayama S."/>
        </authorList>
    </citation>
    <scope>NUCLEOTIDE SEQUENCE [LARGE SCALE GENOMIC DNA]</scope>
    <source>
        <strain evidence="9 10">NIES-144</strain>
    </source>
</reference>
<feature type="non-terminal residue" evidence="9">
    <location>
        <position position="1"/>
    </location>
</feature>
<comment type="caution">
    <text evidence="9">The sequence shown here is derived from an EMBL/GenBank/DDBJ whole genome shotgun (WGS) entry which is preliminary data.</text>
</comment>
<feature type="compositionally biased region" description="Low complexity" evidence="7">
    <location>
        <begin position="163"/>
        <end position="178"/>
    </location>
</feature>
<evidence type="ECO:0000256" key="3">
    <source>
        <dbReference type="ARBA" id="ARBA00022692"/>
    </source>
</evidence>
<evidence type="ECO:0000313" key="10">
    <source>
        <dbReference type="Proteomes" id="UP000485058"/>
    </source>
</evidence>
<keyword evidence="4" id="KW-1133">Transmembrane helix</keyword>
<keyword evidence="2" id="KW-0813">Transport</keyword>
<evidence type="ECO:0000256" key="6">
    <source>
        <dbReference type="ARBA" id="ARBA00023136"/>
    </source>
</evidence>
<dbReference type="EMBL" id="BLLF01003652">
    <property type="protein sequence ID" value="GFH27865.1"/>
    <property type="molecule type" value="Genomic_DNA"/>
</dbReference>
<evidence type="ECO:0000313" key="9">
    <source>
        <dbReference type="EMBL" id="GFH27865.1"/>
    </source>
</evidence>
<dbReference type="InterPro" id="IPR044849">
    <property type="entry name" value="CASTOR/POLLUX/SYM8-like"/>
</dbReference>
<evidence type="ECO:0000259" key="8">
    <source>
        <dbReference type="Pfam" id="PF06241"/>
    </source>
</evidence>
<keyword evidence="5" id="KW-0406">Ion transport</keyword>
<dbReference type="InterPro" id="IPR010420">
    <property type="entry name" value="CASTOR/POLLUX/SYM8_dom"/>
</dbReference>
<feature type="non-terminal residue" evidence="9">
    <location>
        <position position="192"/>
    </location>
</feature>
<keyword evidence="6" id="KW-0472">Membrane</keyword>
<evidence type="ECO:0000256" key="7">
    <source>
        <dbReference type="SAM" id="MobiDB-lite"/>
    </source>
</evidence>
<feature type="domain" description="CASTOR/POLLUX/SYM8 ion channel conserved" evidence="8">
    <location>
        <begin position="54"/>
        <end position="126"/>
    </location>
</feature>
<dbReference type="GO" id="GO:0006811">
    <property type="term" value="P:monoatomic ion transport"/>
    <property type="evidence" value="ECO:0007669"/>
    <property type="project" value="UniProtKB-KW"/>
</dbReference>
<proteinExistence type="predicted"/>
<name>A0A6A0A5T6_HAELA</name>
<dbReference type="Pfam" id="PF06241">
    <property type="entry name" value="Castor_Poll_mid"/>
    <property type="match status" value="1"/>
</dbReference>